<gene>
    <name evidence="3" type="ORF">SAMN02745746_00539</name>
</gene>
<dbReference type="Pfam" id="PF13410">
    <property type="entry name" value="GST_C_2"/>
    <property type="match status" value="1"/>
</dbReference>
<feature type="domain" description="GST C-terminal" evidence="2">
    <location>
        <begin position="83"/>
        <end position="203"/>
    </location>
</feature>
<dbReference type="SFLD" id="SFLDS00019">
    <property type="entry name" value="Glutathione_Transferase_(cytos"/>
    <property type="match status" value="1"/>
</dbReference>
<name>A0A1Y6BDS5_9NEIS</name>
<dbReference type="RefSeq" id="WP_085274897.1">
    <property type="nucleotide sequence ID" value="NZ_FXAG01000002.1"/>
</dbReference>
<evidence type="ECO:0000313" key="4">
    <source>
        <dbReference type="Proteomes" id="UP000192920"/>
    </source>
</evidence>
<dbReference type="NCBIfam" id="NF007682">
    <property type="entry name" value="PRK10357.1"/>
    <property type="match status" value="1"/>
</dbReference>
<dbReference type="GO" id="GO:0016740">
    <property type="term" value="F:transferase activity"/>
    <property type="evidence" value="ECO:0007669"/>
    <property type="project" value="UniProtKB-KW"/>
</dbReference>
<dbReference type="PROSITE" id="PS50404">
    <property type="entry name" value="GST_NTER"/>
    <property type="match status" value="1"/>
</dbReference>
<evidence type="ECO:0000259" key="1">
    <source>
        <dbReference type="PROSITE" id="PS50404"/>
    </source>
</evidence>
<evidence type="ECO:0000313" key="3">
    <source>
        <dbReference type="EMBL" id="SME98723.1"/>
    </source>
</evidence>
<keyword evidence="4" id="KW-1185">Reference proteome</keyword>
<dbReference type="InterPro" id="IPR036249">
    <property type="entry name" value="Thioredoxin-like_sf"/>
</dbReference>
<keyword evidence="3" id="KW-0808">Transferase</keyword>
<dbReference type="STRING" id="1123014.SAMN02745746_00539"/>
<dbReference type="InterPro" id="IPR036282">
    <property type="entry name" value="Glutathione-S-Trfase_C_sf"/>
</dbReference>
<dbReference type="InterPro" id="IPR010987">
    <property type="entry name" value="Glutathione-S-Trfase_C-like"/>
</dbReference>
<dbReference type="InterPro" id="IPR004045">
    <property type="entry name" value="Glutathione_S-Trfase_N"/>
</dbReference>
<proteinExistence type="predicted"/>
<dbReference type="EMBL" id="FXAG01000002">
    <property type="protein sequence ID" value="SME98723.1"/>
    <property type="molecule type" value="Genomic_DNA"/>
</dbReference>
<feature type="domain" description="GST N-terminal" evidence="1">
    <location>
        <begin position="1"/>
        <end position="78"/>
    </location>
</feature>
<accession>A0A1Y6BDS5</accession>
<dbReference type="InterPro" id="IPR040079">
    <property type="entry name" value="Glutathione_S-Trfase"/>
</dbReference>
<dbReference type="SUPFAM" id="SSF52833">
    <property type="entry name" value="Thioredoxin-like"/>
    <property type="match status" value="1"/>
</dbReference>
<dbReference type="SUPFAM" id="SSF47616">
    <property type="entry name" value="GST C-terminal domain-like"/>
    <property type="match status" value="1"/>
</dbReference>
<dbReference type="PROSITE" id="PS50405">
    <property type="entry name" value="GST_CTER"/>
    <property type="match status" value="1"/>
</dbReference>
<dbReference type="CDD" id="cd03205">
    <property type="entry name" value="GST_C_6"/>
    <property type="match status" value="1"/>
</dbReference>
<protein>
    <submittedName>
        <fullName evidence="3">Glutathione S-transferase</fullName>
    </submittedName>
</protein>
<dbReference type="InterPro" id="IPR050983">
    <property type="entry name" value="GST_Omega/HSP26"/>
</dbReference>
<dbReference type="Gene3D" id="1.20.1050.10">
    <property type="match status" value="1"/>
</dbReference>
<dbReference type="Gene3D" id="3.40.30.10">
    <property type="entry name" value="Glutaredoxin"/>
    <property type="match status" value="1"/>
</dbReference>
<dbReference type="PANTHER" id="PTHR43968">
    <property type="match status" value="1"/>
</dbReference>
<dbReference type="GO" id="GO:0005737">
    <property type="term" value="C:cytoplasm"/>
    <property type="evidence" value="ECO:0007669"/>
    <property type="project" value="TreeGrafter"/>
</dbReference>
<dbReference type="SFLD" id="SFLDG00358">
    <property type="entry name" value="Main_(cytGST)"/>
    <property type="match status" value="1"/>
</dbReference>
<dbReference type="CDD" id="cd03049">
    <property type="entry name" value="GST_N_3"/>
    <property type="match status" value="1"/>
</dbReference>
<dbReference type="AlphaFoldDB" id="A0A1Y6BDS5"/>
<dbReference type="PANTHER" id="PTHR43968:SF6">
    <property type="entry name" value="GLUTATHIONE S-TRANSFERASE OMEGA"/>
    <property type="match status" value="1"/>
</dbReference>
<reference evidence="4" key="1">
    <citation type="submission" date="2017-04" db="EMBL/GenBank/DDBJ databases">
        <authorList>
            <person name="Varghese N."/>
            <person name="Submissions S."/>
        </authorList>
    </citation>
    <scope>NUCLEOTIDE SEQUENCE [LARGE SCALE GENOMIC DNA]</scope>
    <source>
        <strain evidence="4">DSM 22618</strain>
    </source>
</reference>
<organism evidence="3 4">
    <name type="scientific">Pseudogulbenkiania subflava DSM 22618</name>
    <dbReference type="NCBI Taxonomy" id="1123014"/>
    <lineage>
        <taxon>Bacteria</taxon>
        <taxon>Pseudomonadati</taxon>
        <taxon>Pseudomonadota</taxon>
        <taxon>Betaproteobacteria</taxon>
        <taxon>Neisseriales</taxon>
        <taxon>Chromobacteriaceae</taxon>
        <taxon>Pseudogulbenkiania</taxon>
    </lineage>
</organism>
<dbReference type="Pfam" id="PF13409">
    <property type="entry name" value="GST_N_2"/>
    <property type="match status" value="1"/>
</dbReference>
<dbReference type="Proteomes" id="UP000192920">
    <property type="component" value="Unassembled WGS sequence"/>
</dbReference>
<evidence type="ECO:0000259" key="2">
    <source>
        <dbReference type="PROSITE" id="PS50405"/>
    </source>
</evidence>
<sequence length="203" mass="22803">MKLIASLTSPYARKVRVVLAEKKIDCPILIDQPWEADSQVARYNPLGKVPVLVLDDGNTLYDSRVIVEYLDNISPVSRLLPQDNRSFIATRRWEALADGICDAAVAIVMERRRPPEKQSEEAMAHQQQKVERGLAALAHDLGERPWCNGEGYSLADIAVGCCLGYLDFRFATLDWRTSHPTLADYYQRLSARQSFVDTVPPTA</sequence>